<accession>A0A8J7WCE9</accession>
<evidence type="ECO:0000256" key="1">
    <source>
        <dbReference type="SAM" id="MobiDB-lite"/>
    </source>
</evidence>
<feature type="region of interest" description="Disordered" evidence="1">
    <location>
        <begin position="321"/>
        <end position="341"/>
    </location>
</feature>
<evidence type="ECO:0000313" key="3">
    <source>
        <dbReference type="Proteomes" id="UP000681356"/>
    </source>
</evidence>
<proteinExistence type="predicted"/>
<gene>
    <name evidence="2" type="ORF">KB874_12920</name>
</gene>
<name>A0A8J7WCE9_9RHOB</name>
<protein>
    <submittedName>
        <fullName evidence="2">Uncharacterized protein</fullName>
    </submittedName>
</protein>
<feature type="compositionally biased region" description="Low complexity" evidence="1">
    <location>
        <begin position="321"/>
        <end position="335"/>
    </location>
</feature>
<organism evidence="2 3">
    <name type="scientific">Thetidibacter halocola</name>
    <dbReference type="NCBI Taxonomy" id="2827239"/>
    <lineage>
        <taxon>Bacteria</taxon>
        <taxon>Pseudomonadati</taxon>
        <taxon>Pseudomonadota</taxon>
        <taxon>Alphaproteobacteria</taxon>
        <taxon>Rhodobacterales</taxon>
        <taxon>Roseobacteraceae</taxon>
        <taxon>Thetidibacter</taxon>
    </lineage>
</organism>
<sequence length="341" mass="37347">MPTQYAVPEIQQQAREAARQQLARSAMFRAMTLDEQQDVYHTVVDDNYRKLARQQGLSTAMVEGFKDYNPGFEESVDSFEDLVDSVDFPAFVADLLKAVFDANISVQKAQTDDFIRLMREATKSTSDFLKKVDDEDAFAYLVEKPNSQYNLSMEEDPEGGSKLALTTPEGEPVDMDDNEVKAAIMDAKIAMAKEHRAALREVILMGVSRLVVDKGEVEAAVEFRITAKRDSRKSHKDQNINVFNASASYGGGLIGSIFGGPKGSMSVSNTNIQVNTSNQTAQDELFAKLMGRVKIQFKSDYFKLDNFADMYGAGGVAALQPPQQQGGVPAVPAGASPRQGG</sequence>
<comment type="caution">
    <text evidence="2">The sequence shown here is derived from an EMBL/GenBank/DDBJ whole genome shotgun (WGS) entry which is preliminary data.</text>
</comment>
<keyword evidence="3" id="KW-1185">Reference proteome</keyword>
<dbReference type="Proteomes" id="UP000681356">
    <property type="component" value="Unassembled WGS sequence"/>
</dbReference>
<dbReference type="EMBL" id="JAGTUU010000005">
    <property type="protein sequence ID" value="MBS0125000.1"/>
    <property type="molecule type" value="Genomic_DNA"/>
</dbReference>
<evidence type="ECO:0000313" key="2">
    <source>
        <dbReference type="EMBL" id="MBS0125000.1"/>
    </source>
</evidence>
<dbReference type="RefSeq" id="WP_212536973.1">
    <property type="nucleotide sequence ID" value="NZ_JAGTUU010000005.1"/>
</dbReference>
<dbReference type="AlphaFoldDB" id="A0A8J7WCE9"/>
<reference evidence="2" key="1">
    <citation type="submission" date="2021-04" db="EMBL/GenBank/DDBJ databases">
        <authorList>
            <person name="Yoon J."/>
        </authorList>
    </citation>
    <scope>NUCLEOTIDE SEQUENCE</scope>
    <source>
        <strain evidence="2">KMU-90</strain>
    </source>
</reference>